<gene>
    <name evidence="2" type="ORF">PSYICH_LOCUS4979</name>
</gene>
<dbReference type="SMART" id="SM00516">
    <property type="entry name" value="SEC14"/>
    <property type="match status" value="1"/>
</dbReference>
<dbReference type="SUPFAM" id="SSF46938">
    <property type="entry name" value="CRAL/TRIO N-terminal domain"/>
    <property type="match status" value="1"/>
</dbReference>
<dbReference type="AlphaFoldDB" id="A0A9P0G8N5"/>
<dbReference type="InterPro" id="IPR036273">
    <property type="entry name" value="CRAL/TRIO_N_dom_sf"/>
</dbReference>
<dbReference type="PANTHER" id="PTHR10174:SF222">
    <property type="entry name" value="GH10083P-RELATED"/>
    <property type="match status" value="1"/>
</dbReference>
<keyword evidence="3" id="KW-1185">Reference proteome</keyword>
<name>A0A9P0G8N5_9CUCU</name>
<dbReference type="GO" id="GO:0016020">
    <property type="term" value="C:membrane"/>
    <property type="evidence" value="ECO:0007669"/>
    <property type="project" value="TreeGrafter"/>
</dbReference>
<proteinExistence type="predicted"/>
<evidence type="ECO:0000313" key="3">
    <source>
        <dbReference type="Proteomes" id="UP001153636"/>
    </source>
</evidence>
<dbReference type="CDD" id="cd00170">
    <property type="entry name" value="SEC14"/>
    <property type="match status" value="1"/>
</dbReference>
<dbReference type="Proteomes" id="UP001153636">
    <property type="component" value="Chromosome 15"/>
</dbReference>
<reference evidence="2" key="1">
    <citation type="submission" date="2022-01" db="EMBL/GenBank/DDBJ databases">
        <authorList>
            <person name="King R."/>
        </authorList>
    </citation>
    <scope>NUCLEOTIDE SEQUENCE</scope>
</reference>
<evidence type="ECO:0000259" key="1">
    <source>
        <dbReference type="PROSITE" id="PS50191"/>
    </source>
</evidence>
<dbReference type="Pfam" id="PF00650">
    <property type="entry name" value="CRAL_TRIO"/>
    <property type="match status" value="1"/>
</dbReference>
<dbReference type="InterPro" id="IPR001251">
    <property type="entry name" value="CRAL-TRIO_dom"/>
</dbReference>
<sequence>MMELSLIIDRKNKVKILERFDKTEKDLEEDVELIQDWFKSQPHLPEIPSTNMIEFFLVNSKFSKEITKQKLDMYYTVRSIFPDFYQGLNPKTTRNKNNFDYNYFLVLPKLVDELYRVTLIKLKDIPFQDVDVESLVAKAFQVIEIRIQEDLMFSDIVIIDCENLKMSFAMKFTPMIAKIIITILEKVYSNRIREINIINYHSSFDYILKLAKVFMKPKMFDRIRFHKNLDSLKKNISLDVLPKDYGGDGLSIDEIQVMWKQKYVEYQNRFDKLDTLKVDETLRPVPMKDLEIFGMEGTFKKLNID</sequence>
<dbReference type="EMBL" id="OV651827">
    <property type="protein sequence ID" value="CAH1104013.1"/>
    <property type="molecule type" value="Genomic_DNA"/>
</dbReference>
<dbReference type="SUPFAM" id="SSF52087">
    <property type="entry name" value="CRAL/TRIO domain"/>
    <property type="match status" value="1"/>
</dbReference>
<dbReference type="InterPro" id="IPR036865">
    <property type="entry name" value="CRAL-TRIO_dom_sf"/>
</dbReference>
<dbReference type="GO" id="GO:1902936">
    <property type="term" value="F:phosphatidylinositol bisphosphate binding"/>
    <property type="evidence" value="ECO:0007669"/>
    <property type="project" value="TreeGrafter"/>
</dbReference>
<protein>
    <recommendedName>
        <fullName evidence="1">CRAL-TRIO domain-containing protein</fullName>
    </recommendedName>
</protein>
<accession>A0A9P0G8N5</accession>
<evidence type="ECO:0000313" key="2">
    <source>
        <dbReference type="EMBL" id="CAH1104013.1"/>
    </source>
</evidence>
<dbReference type="PANTHER" id="PTHR10174">
    <property type="entry name" value="ALPHA-TOCOPHEROL TRANSFER PROTEIN-RELATED"/>
    <property type="match status" value="1"/>
</dbReference>
<feature type="domain" description="CRAL-TRIO" evidence="1">
    <location>
        <begin position="124"/>
        <end position="253"/>
    </location>
</feature>
<organism evidence="2 3">
    <name type="scientific">Psylliodes chrysocephalus</name>
    <dbReference type="NCBI Taxonomy" id="3402493"/>
    <lineage>
        <taxon>Eukaryota</taxon>
        <taxon>Metazoa</taxon>
        <taxon>Ecdysozoa</taxon>
        <taxon>Arthropoda</taxon>
        <taxon>Hexapoda</taxon>
        <taxon>Insecta</taxon>
        <taxon>Pterygota</taxon>
        <taxon>Neoptera</taxon>
        <taxon>Endopterygota</taxon>
        <taxon>Coleoptera</taxon>
        <taxon>Polyphaga</taxon>
        <taxon>Cucujiformia</taxon>
        <taxon>Chrysomeloidea</taxon>
        <taxon>Chrysomelidae</taxon>
        <taxon>Galerucinae</taxon>
        <taxon>Alticini</taxon>
        <taxon>Psylliodes</taxon>
    </lineage>
</organism>
<dbReference type="OrthoDB" id="6575879at2759"/>
<dbReference type="PROSITE" id="PS50191">
    <property type="entry name" value="CRAL_TRIO"/>
    <property type="match status" value="1"/>
</dbReference>
<dbReference type="Gene3D" id="3.40.525.10">
    <property type="entry name" value="CRAL-TRIO lipid binding domain"/>
    <property type="match status" value="1"/>
</dbReference>
<dbReference type="PRINTS" id="PR00180">
    <property type="entry name" value="CRETINALDHBP"/>
</dbReference>